<dbReference type="PROSITE" id="PS50865">
    <property type="entry name" value="ZF_MYND_2"/>
    <property type="match status" value="1"/>
</dbReference>
<dbReference type="Gene3D" id="2.170.270.10">
    <property type="entry name" value="SET domain"/>
    <property type="match status" value="1"/>
</dbReference>
<protein>
    <recommendedName>
        <fullName evidence="6">MYND-type domain-containing protein</fullName>
    </recommendedName>
</protein>
<organism evidence="7 8">
    <name type="scientific">Caenorhabditis bovis</name>
    <dbReference type="NCBI Taxonomy" id="2654633"/>
    <lineage>
        <taxon>Eukaryota</taxon>
        <taxon>Metazoa</taxon>
        <taxon>Ecdysozoa</taxon>
        <taxon>Nematoda</taxon>
        <taxon>Chromadorea</taxon>
        <taxon>Rhabditida</taxon>
        <taxon>Rhabditina</taxon>
        <taxon>Rhabditomorpha</taxon>
        <taxon>Rhabditoidea</taxon>
        <taxon>Rhabditidae</taxon>
        <taxon>Peloderinae</taxon>
        <taxon>Caenorhabditis</taxon>
    </lineage>
</organism>
<dbReference type="PANTHER" id="PTHR12197:SF241">
    <property type="entry name" value="MYND-TYPE DOMAIN-CONTAINING PROTEIN"/>
    <property type="match status" value="1"/>
</dbReference>
<accession>A0A8S1F9A5</accession>
<dbReference type="Gene3D" id="1.10.220.160">
    <property type="match status" value="1"/>
</dbReference>
<evidence type="ECO:0000256" key="5">
    <source>
        <dbReference type="SAM" id="MobiDB-lite"/>
    </source>
</evidence>
<evidence type="ECO:0000256" key="1">
    <source>
        <dbReference type="ARBA" id="ARBA00022723"/>
    </source>
</evidence>
<dbReference type="InterPro" id="IPR046341">
    <property type="entry name" value="SET_dom_sf"/>
</dbReference>
<dbReference type="GO" id="GO:0005634">
    <property type="term" value="C:nucleus"/>
    <property type="evidence" value="ECO:0007669"/>
    <property type="project" value="TreeGrafter"/>
</dbReference>
<feature type="domain" description="MYND-type" evidence="6">
    <location>
        <begin position="41"/>
        <end position="78"/>
    </location>
</feature>
<dbReference type="GO" id="GO:0008270">
    <property type="term" value="F:zinc ion binding"/>
    <property type="evidence" value="ECO:0007669"/>
    <property type="project" value="UniProtKB-KW"/>
</dbReference>
<evidence type="ECO:0000256" key="3">
    <source>
        <dbReference type="ARBA" id="ARBA00022833"/>
    </source>
</evidence>
<gene>
    <name evidence="7" type="ORF">CBOVIS_LOCUS11876</name>
</gene>
<dbReference type="PANTHER" id="PTHR12197">
    <property type="entry name" value="HISTONE-LYSINE N-METHYLTRANSFERASE SMYD"/>
    <property type="match status" value="1"/>
</dbReference>
<evidence type="ECO:0000256" key="2">
    <source>
        <dbReference type="ARBA" id="ARBA00022771"/>
    </source>
</evidence>
<sequence length="544" mass="63078">MASGDAPLECIGIEKIGSKPKSKNFYPFAYALLDSTKESHCWNCLAEEVAQTCDSCDVAKFCSKECEKAGNLDHKYECKALKKCPDLSVEERMLIRIVGRHKDITNGNDKNIPDFYKNRESERKVMEIWEHCSEMKNDEHAMKIFNNIYNNIVQACEPEYLMDKETVFQLHCRNYINRHSISNRDYLKEIAKGLYLDLCRYDHSCRPNAIYSCDGIVSTLRALHDNVDIDNIQTTHYTYIELPPCKIQRKHMLRETWYFDCHCERCDDPVDNWLTSVICPKCLVSRNTKKTLKIHGQEAYANIETMAIVCNDCNSTLEREYVFAALEGMRMIRQILDTSPEITSDPTELIKIYQGALINYENILPMSNSYFCQLIAAMIPLVQRASMTRKEKCIASLDLHAKCEPFVRYVYRYAHPSKAMHFFQMGQLSLELGQGKEAARYLIEAHRIMEYLFGPNHFLASQTKFYMDNAMSRLLAFQKHFVNVINKIPGVEERVQEMVMTEEEKKALQPAKKNKKNKKKKNKNVQKSVEKSDLDDLPELIADL</sequence>
<dbReference type="InterPro" id="IPR050869">
    <property type="entry name" value="H3K4_H4K5_MeTrfase"/>
</dbReference>
<evidence type="ECO:0000256" key="4">
    <source>
        <dbReference type="PROSITE-ProRule" id="PRU00134"/>
    </source>
</evidence>
<dbReference type="InterPro" id="IPR011990">
    <property type="entry name" value="TPR-like_helical_dom_sf"/>
</dbReference>
<dbReference type="Gene3D" id="6.10.140.2220">
    <property type="match status" value="1"/>
</dbReference>
<dbReference type="SUPFAM" id="SSF144232">
    <property type="entry name" value="HIT/MYND zinc finger-like"/>
    <property type="match status" value="1"/>
</dbReference>
<keyword evidence="8" id="KW-1185">Reference proteome</keyword>
<dbReference type="OrthoDB" id="265717at2759"/>
<evidence type="ECO:0000313" key="8">
    <source>
        <dbReference type="Proteomes" id="UP000494206"/>
    </source>
</evidence>
<keyword evidence="3" id="KW-0862">Zinc</keyword>
<feature type="region of interest" description="Disordered" evidence="5">
    <location>
        <begin position="503"/>
        <end position="544"/>
    </location>
</feature>
<dbReference type="Gene3D" id="1.25.40.10">
    <property type="entry name" value="Tetratricopeptide repeat domain"/>
    <property type="match status" value="1"/>
</dbReference>
<dbReference type="EMBL" id="CADEPM010000010">
    <property type="protein sequence ID" value="CAB3410334.1"/>
    <property type="molecule type" value="Genomic_DNA"/>
</dbReference>
<keyword evidence="2 4" id="KW-0863">Zinc-finger</keyword>
<feature type="compositionally biased region" description="Basic residues" evidence="5">
    <location>
        <begin position="512"/>
        <end position="524"/>
    </location>
</feature>
<dbReference type="Pfam" id="PF01753">
    <property type="entry name" value="zf-MYND"/>
    <property type="match status" value="1"/>
</dbReference>
<dbReference type="InterPro" id="IPR002893">
    <property type="entry name" value="Znf_MYND"/>
</dbReference>
<keyword evidence="1" id="KW-0479">Metal-binding</keyword>
<proteinExistence type="predicted"/>
<reference evidence="7 8" key="1">
    <citation type="submission" date="2020-04" db="EMBL/GenBank/DDBJ databases">
        <authorList>
            <person name="Laetsch R D."/>
            <person name="Stevens L."/>
            <person name="Kumar S."/>
            <person name="Blaxter L. M."/>
        </authorList>
    </citation>
    <scope>NUCLEOTIDE SEQUENCE [LARGE SCALE GENOMIC DNA]</scope>
</reference>
<dbReference type="Proteomes" id="UP000494206">
    <property type="component" value="Unassembled WGS sequence"/>
</dbReference>
<name>A0A8S1F9A5_9PELO</name>
<comment type="caution">
    <text evidence="7">The sequence shown here is derived from an EMBL/GenBank/DDBJ whole genome shotgun (WGS) entry which is preliminary data.</text>
</comment>
<evidence type="ECO:0000313" key="7">
    <source>
        <dbReference type="EMBL" id="CAB3410334.1"/>
    </source>
</evidence>
<dbReference type="AlphaFoldDB" id="A0A8S1F9A5"/>
<evidence type="ECO:0000259" key="6">
    <source>
        <dbReference type="PROSITE" id="PS50865"/>
    </source>
</evidence>